<keyword evidence="9" id="KW-1185">Reference proteome</keyword>
<sequence>MAERLALQRTAEMVDTAAKYAFHSKRSVLTVPDLHVAGGASGHGDAAAAMPQVLRVTDTVDLLCRAEAEVEATNALSVARLPAAPLEVGVTPHWLAINGVQPATVENAQPRRTAAPARGAAAPSPRPAAAQRQPQAGAAAEQQGEAAGGIVASLPLKHSMPEELHLYYDVVRRALQAKGGAHGCGPLPGHAVAASLATDPGLQPVLPYLVPLLAEEVSKNLGDARQLHTILSATRGLLSNANLNLIPYIHHLLPAILSCLVARKVGTGEDHWAVRDEAASLLALVARGSQQHRDELAAALTRVQKTLASSLFADALPTQYGSLVGLTAFGAPVLMTTVVPSLARFSDLFEEGKQTAATLQKPSCVE</sequence>
<dbReference type="OrthoDB" id="511252at2759"/>
<keyword evidence="3" id="KW-0805">Transcription regulation</keyword>
<feature type="domain" description="TAF6 C-terminal HEAT repeat" evidence="7">
    <location>
        <begin position="157"/>
        <end position="342"/>
    </location>
</feature>
<proteinExistence type="inferred from homology"/>
<evidence type="ECO:0000256" key="6">
    <source>
        <dbReference type="SAM" id="MobiDB-lite"/>
    </source>
</evidence>
<name>A0A2P6VL26_9CHLO</name>
<dbReference type="InterPro" id="IPR016024">
    <property type="entry name" value="ARM-type_fold"/>
</dbReference>
<dbReference type="GO" id="GO:0000124">
    <property type="term" value="C:SAGA complex"/>
    <property type="evidence" value="ECO:0007669"/>
    <property type="project" value="InterPro"/>
</dbReference>
<evidence type="ECO:0000259" key="7">
    <source>
        <dbReference type="Pfam" id="PF07571"/>
    </source>
</evidence>
<dbReference type="EMBL" id="LHPF02000004">
    <property type="protein sequence ID" value="PSC74770.1"/>
    <property type="molecule type" value="Genomic_DNA"/>
</dbReference>
<evidence type="ECO:0000256" key="2">
    <source>
        <dbReference type="ARBA" id="ARBA00007688"/>
    </source>
</evidence>
<dbReference type="AlphaFoldDB" id="A0A2P6VL26"/>
<dbReference type="STRING" id="554055.A0A2P6VL26"/>
<dbReference type="InterPro" id="IPR011442">
    <property type="entry name" value="TAF6_C"/>
</dbReference>
<dbReference type="PANTHER" id="PTHR10221">
    <property type="entry name" value="TRANSCRIPTION INITIATION FACTOR TFIID SUBUNIT 6"/>
    <property type="match status" value="1"/>
</dbReference>
<evidence type="ECO:0000256" key="3">
    <source>
        <dbReference type="ARBA" id="ARBA00023015"/>
    </source>
</evidence>
<comment type="caution">
    <text evidence="8">The sequence shown here is derived from an EMBL/GenBank/DDBJ whole genome shotgun (WGS) entry which is preliminary data.</text>
</comment>
<dbReference type="Pfam" id="PF07571">
    <property type="entry name" value="TAF6_C"/>
    <property type="match status" value="1"/>
</dbReference>
<dbReference type="SUPFAM" id="SSF48371">
    <property type="entry name" value="ARM repeat"/>
    <property type="match status" value="1"/>
</dbReference>
<dbReference type="GO" id="GO:0003713">
    <property type="term" value="F:transcription coactivator activity"/>
    <property type="evidence" value="ECO:0007669"/>
    <property type="project" value="TreeGrafter"/>
</dbReference>
<dbReference type="GO" id="GO:0046695">
    <property type="term" value="C:SLIK (SAGA-like) complex"/>
    <property type="evidence" value="ECO:0007669"/>
    <property type="project" value="InterPro"/>
</dbReference>
<protein>
    <submittedName>
        <fullName evidence="8">Transcription initiation factor TFIID subunit 6-like isoform X1</fullName>
    </submittedName>
</protein>
<dbReference type="GO" id="GO:0016251">
    <property type="term" value="F:RNA polymerase II general transcription initiation factor activity"/>
    <property type="evidence" value="ECO:0007669"/>
    <property type="project" value="InterPro"/>
</dbReference>
<evidence type="ECO:0000256" key="4">
    <source>
        <dbReference type="ARBA" id="ARBA00023163"/>
    </source>
</evidence>
<accession>A0A2P6VL26</accession>
<evidence type="ECO:0000313" key="9">
    <source>
        <dbReference type="Proteomes" id="UP000239649"/>
    </source>
</evidence>
<gene>
    <name evidence="8" type="ORF">C2E20_2133</name>
</gene>
<reference evidence="8 9" key="1">
    <citation type="journal article" date="2018" name="Plant J.">
        <title>Genome sequences of Chlorella sorokiniana UTEX 1602 and Micractinium conductrix SAG 241.80: implications to maltose excretion by a green alga.</title>
        <authorList>
            <person name="Arriola M.B."/>
            <person name="Velmurugan N."/>
            <person name="Zhang Y."/>
            <person name="Plunkett M.H."/>
            <person name="Hondzo H."/>
            <person name="Barney B.M."/>
        </authorList>
    </citation>
    <scope>NUCLEOTIDE SEQUENCE [LARGE SCALE GENOMIC DNA]</scope>
    <source>
        <strain evidence="8 9">SAG 241.80</strain>
    </source>
</reference>
<dbReference type="Proteomes" id="UP000239649">
    <property type="component" value="Unassembled WGS sequence"/>
</dbReference>
<dbReference type="PANTHER" id="PTHR10221:SF9">
    <property type="entry name" value="TRANSCRIPTION INITIATION FACTOR TFIID SUBUNIT 6"/>
    <property type="match status" value="1"/>
</dbReference>
<keyword evidence="4" id="KW-0804">Transcription</keyword>
<evidence type="ECO:0000256" key="5">
    <source>
        <dbReference type="ARBA" id="ARBA00023242"/>
    </source>
</evidence>
<comment type="subcellular location">
    <subcellularLocation>
        <location evidence="1">Nucleus</location>
    </subcellularLocation>
</comment>
<dbReference type="Gene3D" id="1.25.40.770">
    <property type="entry name" value="TAF6, C-terminal HEAT repeat domain"/>
    <property type="match status" value="1"/>
</dbReference>
<dbReference type="GO" id="GO:0003743">
    <property type="term" value="F:translation initiation factor activity"/>
    <property type="evidence" value="ECO:0007669"/>
    <property type="project" value="UniProtKB-KW"/>
</dbReference>
<comment type="similarity">
    <text evidence="2">Belongs to the TAF6 family.</text>
</comment>
<evidence type="ECO:0000256" key="1">
    <source>
        <dbReference type="ARBA" id="ARBA00004123"/>
    </source>
</evidence>
<dbReference type="InterPro" id="IPR046344">
    <property type="entry name" value="TAF6_C_sf"/>
</dbReference>
<keyword evidence="5" id="KW-0539">Nucleus</keyword>
<dbReference type="GO" id="GO:0005669">
    <property type="term" value="C:transcription factor TFIID complex"/>
    <property type="evidence" value="ECO:0007669"/>
    <property type="project" value="InterPro"/>
</dbReference>
<feature type="compositionally biased region" description="Low complexity" evidence="6">
    <location>
        <begin position="108"/>
        <end position="144"/>
    </location>
</feature>
<organism evidence="8 9">
    <name type="scientific">Micractinium conductrix</name>
    <dbReference type="NCBI Taxonomy" id="554055"/>
    <lineage>
        <taxon>Eukaryota</taxon>
        <taxon>Viridiplantae</taxon>
        <taxon>Chlorophyta</taxon>
        <taxon>core chlorophytes</taxon>
        <taxon>Trebouxiophyceae</taxon>
        <taxon>Chlorellales</taxon>
        <taxon>Chlorellaceae</taxon>
        <taxon>Chlorella clade</taxon>
        <taxon>Micractinium</taxon>
    </lineage>
</organism>
<dbReference type="GO" id="GO:0051123">
    <property type="term" value="P:RNA polymerase II preinitiation complex assembly"/>
    <property type="evidence" value="ECO:0007669"/>
    <property type="project" value="TreeGrafter"/>
</dbReference>
<dbReference type="InterPro" id="IPR037796">
    <property type="entry name" value="TAF6"/>
</dbReference>
<feature type="region of interest" description="Disordered" evidence="6">
    <location>
        <begin position="105"/>
        <end position="144"/>
    </location>
</feature>
<dbReference type="CDD" id="cd08050">
    <property type="entry name" value="TAF6C"/>
    <property type="match status" value="1"/>
</dbReference>
<evidence type="ECO:0000313" key="8">
    <source>
        <dbReference type="EMBL" id="PSC74770.1"/>
    </source>
</evidence>